<organism evidence="2 3">
    <name type="scientific">Allobranchiibius huperziae</name>
    <dbReference type="NCBI Taxonomy" id="1874116"/>
    <lineage>
        <taxon>Bacteria</taxon>
        <taxon>Bacillati</taxon>
        <taxon>Actinomycetota</taxon>
        <taxon>Actinomycetes</taxon>
        <taxon>Micrococcales</taxon>
        <taxon>Dermacoccaceae</taxon>
        <taxon>Allobranchiibius</taxon>
    </lineage>
</organism>
<dbReference type="RefSeq" id="WP_218883544.1">
    <property type="nucleotide sequence ID" value="NZ_JACCFW010000001.1"/>
</dbReference>
<keyword evidence="3" id="KW-1185">Reference proteome</keyword>
<dbReference type="EMBL" id="JACCFW010000001">
    <property type="protein sequence ID" value="NYJ73911.1"/>
    <property type="molecule type" value="Genomic_DNA"/>
</dbReference>
<dbReference type="Pfam" id="PF11755">
    <property type="entry name" value="DUF3311"/>
    <property type="match status" value="1"/>
</dbReference>
<name>A0A853DGB7_9MICO</name>
<keyword evidence="1" id="KW-0812">Transmembrane</keyword>
<feature type="transmembrane region" description="Helical" evidence="1">
    <location>
        <begin position="20"/>
        <end position="40"/>
    </location>
</feature>
<keyword evidence="1" id="KW-0472">Membrane</keyword>
<dbReference type="AlphaFoldDB" id="A0A853DGB7"/>
<sequence>MSHQPDSQDGAPPANRPLQVLAGVLLAIPCLALIPVGWYSRRSPELGGFPFFVWYQMLWVFLCAGFTYSAYVVVKRARPHRPMARNERGDA</sequence>
<accession>A0A853DGB7</accession>
<feature type="transmembrane region" description="Helical" evidence="1">
    <location>
        <begin position="52"/>
        <end position="74"/>
    </location>
</feature>
<evidence type="ECO:0000313" key="2">
    <source>
        <dbReference type="EMBL" id="NYJ73911.1"/>
    </source>
</evidence>
<evidence type="ECO:0000256" key="1">
    <source>
        <dbReference type="SAM" id="Phobius"/>
    </source>
</evidence>
<gene>
    <name evidence="2" type="ORF">HNR15_000874</name>
</gene>
<evidence type="ECO:0008006" key="4">
    <source>
        <dbReference type="Google" id="ProtNLM"/>
    </source>
</evidence>
<proteinExistence type="predicted"/>
<dbReference type="InterPro" id="IPR021741">
    <property type="entry name" value="DUF3311"/>
</dbReference>
<keyword evidence="1" id="KW-1133">Transmembrane helix</keyword>
<dbReference type="Proteomes" id="UP000571817">
    <property type="component" value="Unassembled WGS sequence"/>
</dbReference>
<comment type="caution">
    <text evidence="2">The sequence shown here is derived from an EMBL/GenBank/DDBJ whole genome shotgun (WGS) entry which is preliminary data.</text>
</comment>
<evidence type="ECO:0000313" key="3">
    <source>
        <dbReference type="Proteomes" id="UP000571817"/>
    </source>
</evidence>
<reference evidence="2 3" key="1">
    <citation type="submission" date="2020-07" db="EMBL/GenBank/DDBJ databases">
        <title>Sequencing the genomes of 1000 actinobacteria strains.</title>
        <authorList>
            <person name="Klenk H.-P."/>
        </authorList>
    </citation>
    <scope>NUCLEOTIDE SEQUENCE [LARGE SCALE GENOMIC DNA]</scope>
    <source>
        <strain evidence="2 3">DSM 29531</strain>
    </source>
</reference>
<protein>
    <recommendedName>
        <fullName evidence="4">DUF3311 domain-containing protein</fullName>
    </recommendedName>
</protein>